<comment type="caution">
    <text evidence="1">The sequence shown here is derived from an EMBL/GenBank/DDBJ whole genome shotgun (WGS) entry which is preliminary data.</text>
</comment>
<name>A0A7C8HZD8_9PLEO</name>
<keyword evidence="2" id="KW-1185">Reference proteome</keyword>
<evidence type="ECO:0000313" key="1">
    <source>
        <dbReference type="EMBL" id="KAF2866128.1"/>
    </source>
</evidence>
<dbReference type="EMBL" id="JAADJZ010000029">
    <property type="protein sequence ID" value="KAF2866128.1"/>
    <property type="molecule type" value="Genomic_DNA"/>
</dbReference>
<dbReference type="AlphaFoldDB" id="A0A7C8HZD8"/>
<organism evidence="1 2">
    <name type="scientific">Massariosphaeria phaeospora</name>
    <dbReference type="NCBI Taxonomy" id="100035"/>
    <lineage>
        <taxon>Eukaryota</taxon>
        <taxon>Fungi</taxon>
        <taxon>Dikarya</taxon>
        <taxon>Ascomycota</taxon>
        <taxon>Pezizomycotina</taxon>
        <taxon>Dothideomycetes</taxon>
        <taxon>Pleosporomycetidae</taxon>
        <taxon>Pleosporales</taxon>
        <taxon>Pleosporales incertae sedis</taxon>
        <taxon>Massariosphaeria</taxon>
    </lineage>
</organism>
<gene>
    <name evidence="1" type="ORF">BDV95DRAFT_584951</name>
</gene>
<dbReference type="OrthoDB" id="3790934at2759"/>
<evidence type="ECO:0008006" key="3">
    <source>
        <dbReference type="Google" id="ProtNLM"/>
    </source>
</evidence>
<evidence type="ECO:0000313" key="2">
    <source>
        <dbReference type="Proteomes" id="UP000481861"/>
    </source>
</evidence>
<protein>
    <recommendedName>
        <fullName evidence="3">JmjC domain-containing protein</fullName>
    </recommendedName>
</protein>
<dbReference type="Proteomes" id="UP000481861">
    <property type="component" value="Unassembled WGS sequence"/>
</dbReference>
<sequence>MLLELEHGIVFVQQAGQTLYMPPFCTHVSMGIENCTSAYYYVATATQFPAALKHIPWRVAVIRREAPEMHQTQLADYASAILYTLEQVLRGDFDKALNIVALHKNMCDSWNENKDKVYALCAAIEDPTKADGFKDGFKRAWIEFLERKCVLQENGKKLATCQLCKNPINKMSGNKADRLVRHFLQKHWPRADANGVQEAVDKVEIARFTEGKAHQIGKARKGA</sequence>
<proteinExistence type="predicted"/>
<reference evidence="1 2" key="1">
    <citation type="submission" date="2020-01" db="EMBL/GenBank/DDBJ databases">
        <authorList>
            <consortium name="DOE Joint Genome Institute"/>
            <person name="Haridas S."/>
            <person name="Albert R."/>
            <person name="Binder M."/>
            <person name="Bloem J."/>
            <person name="Labutti K."/>
            <person name="Salamov A."/>
            <person name="Andreopoulos B."/>
            <person name="Baker S.E."/>
            <person name="Barry K."/>
            <person name="Bills G."/>
            <person name="Bluhm B.H."/>
            <person name="Cannon C."/>
            <person name="Castanera R."/>
            <person name="Culley D.E."/>
            <person name="Daum C."/>
            <person name="Ezra D."/>
            <person name="Gonzalez J.B."/>
            <person name="Henrissat B."/>
            <person name="Kuo A."/>
            <person name="Liang C."/>
            <person name="Lipzen A."/>
            <person name="Lutzoni F."/>
            <person name="Magnuson J."/>
            <person name="Mondo S."/>
            <person name="Nolan M."/>
            <person name="Ohm R."/>
            <person name="Pangilinan J."/>
            <person name="Park H.-J.H."/>
            <person name="Ramirez L."/>
            <person name="Alfaro M."/>
            <person name="Sun H."/>
            <person name="Tritt A."/>
            <person name="Yoshinaga Y."/>
            <person name="Zwiers L.-H.L."/>
            <person name="Turgeon B.G."/>
            <person name="Goodwin S.B."/>
            <person name="Spatafora J.W."/>
            <person name="Crous P.W."/>
            <person name="Grigoriev I.V."/>
        </authorList>
    </citation>
    <scope>NUCLEOTIDE SEQUENCE [LARGE SCALE GENOMIC DNA]</scope>
    <source>
        <strain evidence="1 2">CBS 611.86</strain>
    </source>
</reference>
<accession>A0A7C8HZD8</accession>